<dbReference type="Proteomes" id="UP001232973">
    <property type="component" value="Unassembled WGS sequence"/>
</dbReference>
<keyword evidence="6" id="KW-1185">Reference proteome</keyword>
<dbReference type="InterPro" id="IPR000524">
    <property type="entry name" value="Tscrpt_reg_HTH_GntR"/>
</dbReference>
<evidence type="ECO:0000256" key="2">
    <source>
        <dbReference type="ARBA" id="ARBA00023125"/>
    </source>
</evidence>
<dbReference type="InterPro" id="IPR036388">
    <property type="entry name" value="WH-like_DNA-bd_sf"/>
</dbReference>
<feature type="domain" description="HTH gntR-type" evidence="4">
    <location>
        <begin position="17"/>
        <end position="85"/>
    </location>
</feature>
<keyword evidence="1" id="KW-0805">Transcription regulation</keyword>
<accession>A0ABT9XF86</accession>
<organism evidence="5 6">
    <name type="scientific">Alicyclobacillus cycloheptanicus</name>
    <dbReference type="NCBI Taxonomy" id="1457"/>
    <lineage>
        <taxon>Bacteria</taxon>
        <taxon>Bacillati</taxon>
        <taxon>Bacillota</taxon>
        <taxon>Bacilli</taxon>
        <taxon>Bacillales</taxon>
        <taxon>Alicyclobacillaceae</taxon>
        <taxon>Alicyclobacillus</taxon>
    </lineage>
</organism>
<name>A0ABT9XF86_9BACL</name>
<evidence type="ECO:0000256" key="3">
    <source>
        <dbReference type="ARBA" id="ARBA00023163"/>
    </source>
</evidence>
<proteinExistence type="predicted"/>
<dbReference type="PANTHER" id="PTHR38445:SF9">
    <property type="entry name" value="HTH-TYPE TRANSCRIPTIONAL REPRESSOR YTRA"/>
    <property type="match status" value="1"/>
</dbReference>
<dbReference type="Pfam" id="PF00392">
    <property type="entry name" value="GntR"/>
    <property type="match status" value="1"/>
</dbReference>
<dbReference type="SMART" id="SM00345">
    <property type="entry name" value="HTH_GNTR"/>
    <property type="match status" value="1"/>
</dbReference>
<dbReference type="EMBL" id="JAUSTP010000003">
    <property type="protein sequence ID" value="MDQ0188963.1"/>
    <property type="molecule type" value="Genomic_DNA"/>
</dbReference>
<keyword evidence="2" id="KW-0238">DNA-binding</keyword>
<evidence type="ECO:0000313" key="5">
    <source>
        <dbReference type="EMBL" id="MDQ0188963.1"/>
    </source>
</evidence>
<dbReference type="RefSeq" id="WP_274456446.1">
    <property type="nucleotide sequence ID" value="NZ_CP067097.1"/>
</dbReference>
<keyword evidence="3" id="KW-0804">Transcription</keyword>
<dbReference type="CDD" id="cd07377">
    <property type="entry name" value="WHTH_GntR"/>
    <property type="match status" value="1"/>
</dbReference>
<dbReference type="Gene3D" id="1.10.10.10">
    <property type="entry name" value="Winged helix-like DNA-binding domain superfamily/Winged helix DNA-binding domain"/>
    <property type="match status" value="1"/>
</dbReference>
<evidence type="ECO:0000259" key="4">
    <source>
        <dbReference type="PROSITE" id="PS50949"/>
    </source>
</evidence>
<dbReference type="PANTHER" id="PTHR38445">
    <property type="entry name" value="HTH-TYPE TRANSCRIPTIONAL REPRESSOR YTRA"/>
    <property type="match status" value="1"/>
</dbReference>
<gene>
    <name evidence="5" type="ORF">J2S03_000777</name>
</gene>
<reference evidence="5 6" key="1">
    <citation type="submission" date="2023-07" db="EMBL/GenBank/DDBJ databases">
        <title>Genomic Encyclopedia of Type Strains, Phase IV (KMG-IV): sequencing the most valuable type-strain genomes for metagenomic binning, comparative biology and taxonomic classification.</title>
        <authorList>
            <person name="Goeker M."/>
        </authorList>
    </citation>
    <scope>NUCLEOTIDE SEQUENCE [LARGE SCALE GENOMIC DNA]</scope>
    <source>
        <strain evidence="5 6">DSM 4006</strain>
    </source>
</reference>
<dbReference type="InterPro" id="IPR036390">
    <property type="entry name" value="WH_DNA-bd_sf"/>
</dbReference>
<sequence length="132" mass="14895">MDDRTVGSLHFQLDLSQPIYEQILHQMSTAVVRGKIALGEKIPSVREMAQALRVTPNTVMHAYQEMERHGLTETHRGQGTFVTTSRERVEQFRSELANTVIDEFLEKMKSLGFSAQDIQAAIRERLGGGLQP</sequence>
<dbReference type="PROSITE" id="PS50949">
    <property type="entry name" value="HTH_GNTR"/>
    <property type="match status" value="1"/>
</dbReference>
<evidence type="ECO:0000313" key="6">
    <source>
        <dbReference type="Proteomes" id="UP001232973"/>
    </source>
</evidence>
<protein>
    <submittedName>
        <fullName evidence="5">GntR family transcriptional regulator</fullName>
    </submittedName>
</protein>
<dbReference type="SUPFAM" id="SSF46785">
    <property type="entry name" value="Winged helix' DNA-binding domain"/>
    <property type="match status" value="1"/>
</dbReference>
<comment type="caution">
    <text evidence="5">The sequence shown here is derived from an EMBL/GenBank/DDBJ whole genome shotgun (WGS) entry which is preliminary data.</text>
</comment>
<evidence type="ECO:0000256" key="1">
    <source>
        <dbReference type="ARBA" id="ARBA00023015"/>
    </source>
</evidence>